<evidence type="ECO:0000256" key="9">
    <source>
        <dbReference type="ARBA" id="ARBA00023065"/>
    </source>
</evidence>
<dbReference type="PROSITE" id="PS50283">
    <property type="entry name" value="NA_SOLUT_SYMP_3"/>
    <property type="match status" value="1"/>
</dbReference>
<evidence type="ECO:0000256" key="14">
    <source>
        <dbReference type="RuleBase" id="RU366012"/>
    </source>
</evidence>
<comment type="function">
    <text evidence="14">Catalyzes the sodium-dependent uptake of extracellular L-proline.</text>
</comment>
<evidence type="ECO:0000256" key="1">
    <source>
        <dbReference type="ARBA" id="ARBA00004651"/>
    </source>
</evidence>
<keyword evidence="11 14" id="KW-0739">Sodium transport</keyword>
<dbReference type="GO" id="GO:0005886">
    <property type="term" value="C:plasma membrane"/>
    <property type="evidence" value="ECO:0007669"/>
    <property type="project" value="UniProtKB-SubCell"/>
</dbReference>
<dbReference type="Gene3D" id="1.20.1730.10">
    <property type="entry name" value="Sodium/glucose cotransporter"/>
    <property type="match status" value="1"/>
</dbReference>
<feature type="transmembrane region" description="Helical" evidence="14">
    <location>
        <begin position="193"/>
        <end position="211"/>
    </location>
</feature>
<evidence type="ECO:0000256" key="11">
    <source>
        <dbReference type="ARBA" id="ARBA00023201"/>
    </source>
</evidence>
<dbReference type="InterPro" id="IPR018212">
    <property type="entry name" value="Na/solute_symporter_CS"/>
</dbReference>
<feature type="transmembrane region" description="Helical" evidence="14">
    <location>
        <begin position="453"/>
        <end position="475"/>
    </location>
</feature>
<dbReference type="InterPro" id="IPR038377">
    <property type="entry name" value="Na/Glc_symporter_sf"/>
</dbReference>
<dbReference type="CDD" id="cd11475">
    <property type="entry name" value="SLC5sbd_PutP"/>
    <property type="match status" value="1"/>
</dbReference>
<feature type="transmembrane region" description="Helical" evidence="14">
    <location>
        <begin position="7"/>
        <end position="27"/>
    </location>
</feature>
<dbReference type="Proteomes" id="UP000192940">
    <property type="component" value="Chromosome I"/>
</dbReference>
<feature type="transmembrane region" description="Helical" evidence="14">
    <location>
        <begin position="69"/>
        <end position="95"/>
    </location>
</feature>
<organism evidence="15 16">
    <name type="scientific">Paenibacillus uliginis N3/975</name>
    <dbReference type="NCBI Taxonomy" id="1313296"/>
    <lineage>
        <taxon>Bacteria</taxon>
        <taxon>Bacillati</taxon>
        <taxon>Bacillota</taxon>
        <taxon>Bacilli</taxon>
        <taxon>Bacillales</taxon>
        <taxon>Paenibacillaceae</taxon>
        <taxon>Paenibacillus</taxon>
    </lineage>
</organism>
<dbReference type="EMBL" id="LT840184">
    <property type="protein sequence ID" value="SMF69697.1"/>
    <property type="molecule type" value="Genomic_DNA"/>
</dbReference>
<name>A0A1X7GH37_9BACL</name>
<keyword evidence="10 14" id="KW-0472">Membrane</keyword>
<feature type="transmembrane region" description="Helical" evidence="14">
    <location>
        <begin position="323"/>
        <end position="350"/>
    </location>
</feature>
<dbReference type="STRING" id="1313296.SAMN05661091_0599"/>
<dbReference type="PANTHER" id="PTHR48086:SF3">
    <property type="entry name" value="SODIUM_PROLINE SYMPORTER"/>
    <property type="match status" value="1"/>
</dbReference>
<keyword evidence="6 14" id="KW-0769">Symport</keyword>
<evidence type="ECO:0000313" key="15">
    <source>
        <dbReference type="EMBL" id="SMF69697.1"/>
    </source>
</evidence>
<dbReference type="PANTHER" id="PTHR48086">
    <property type="entry name" value="SODIUM/PROLINE SYMPORTER-RELATED"/>
    <property type="match status" value="1"/>
</dbReference>
<feature type="transmembrane region" description="Helical" evidence="14">
    <location>
        <begin position="371"/>
        <end position="391"/>
    </location>
</feature>
<reference evidence="15 16" key="1">
    <citation type="submission" date="2017-04" db="EMBL/GenBank/DDBJ databases">
        <authorList>
            <person name="Afonso C.L."/>
            <person name="Miller P.J."/>
            <person name="Scott M.A."/>
            <person name="Spackman E."/>
            <person name="Goraichik I."/>
            <person name="Dimitrov K.M."/>
            <person name="Suarez D.L."/>
            <person name="Swayne D.E."/>
        </authorList>
    </citation>
    <scope>NUCLEOTIDE SEQUENCE [LARGE SCALE GENOMIC DNA]</scope>
    <source>
        <strain evidence="15 16">N3/975</strain>
    </source>
</reference>
<evidence type="ECO:0000256" key="5">
    <source>
        <dbReference type="ARBA" id="ARBA00022692"/>
    </source>
</evidence>
<evidence type="ECO:0000256" key="13">
    <source>
        <dbReference type="RuleBase" id="RU362091"/>
    </source>
</evidence>
<evidence type="ECO:0000256" key="12">
    <source>
        <dbReference type="ARBA" id="ARBA00033708"/>
    </source>
</evidence>
<evidence type="ECO:0000313" key="16">
    <source>
        <dbReference type="Proteomes" id="UP000192940"/>
    </source>
</evidence>
<feature type="transmembrane region" description="Helical" evidence="14">
    <location>
        <begin position="231"/>
        <end position="255"/>
    </location>
</feature>
<keyword evidence="7 14" id="KW-1133">Transmembrane helix</keyword>
<dbReference type="PROSITE" id="PS00456">
    <property type="entry name" value="NA_SOLUT_SYMP_1"/>
    <property type="match status" value="1"/>
</dbReference>
<feature type="transmembrane region" description="Helical" evidence="14">
    <location>
        <begin position="397"/>
        <end position="422"/>
    </location>
</feature>
<dbReference type="NCBIfam" id="TIGR00813">
    <property type="entry name" value="sss"/>
    <property type="match status" value="1"/>
</dbReference>
<proteinExistence type="inferred from homology"/>
<feature type="transmembrane region" description="Helical" evidence="14">
    <location>
        <begin position="276"/>
        <end position="303"/>
    </location>
</feature>
<evidence type="ECO:0000256" key="2">
    <source>
        <dbReference type="ARBA" id="ARBA00006434"/>
    </source>
</evidence>
<dbReference type="GO" id="GO:0015824">
    <property type="term" value="P:proline transport"/>
    <property type="evidence" value="ECO:0007669"/>
    <property type="project" value="UniProtKB-UniRule"/>
</dbReference>
<evidence type="ECO:0000256" key="8">
    <source>
        <dbReference type="ARBA" id="ARBA00023053"/>
    </source>
</evidence>
<dbReference type="InterPro" id="IPR001734">
    <property type="entry name" value="Na/solute_symporter"/>
</dbReference>
<evidence type="ECO:0000256" key="6">
    <source>
        <dbReference type="ARBA" id="ARBA00022847"/>
    </source>
</evidence>
<evidence type="ECO:0000256" key="4">
    <source>
        <dbReference type="ARBA" id="ARBA00022475"/>
    </source>
</evidence>
<evidence type="ECO:0000256" key="10">
    <source>
        <dbReference type="ARBA" id="ARBA00023136"/>
    </source>
</evidence>
<dbReference type="GO" id="GO:0005298">
    <property type="term" value="F:proline:sodium symporter activity"/>
    <property type="evidence" value="ECO:0007669"/>
    <property type="project" value="UniProtKB-UniRule"/>
</dbReference>
<gene>
    <name evidence="15" type="ORF">SAMN05661091_0599</name>
</gene>
<dbReference type="RefSeq" id="WP_208917692.1">
    <property type="nucleotide sequence ID" value="NZ_LT840184.1"/>
</dbReference>
<evidence type="ECO:0000256" key="7">
    <source>
        <dbReference type="ARBA" id="ARBA00022989"/>
    </source>
</evidence>
<dbReference type="Pfam" id="PF00474">
    <property type="entry name" value="SSF"/>
    <property type="match status" value="1"/>
</dbReference>
<keyword evidence="5 14" id="KW-0812">Transmembrane</keyword>
<feature type="transmembrane region" description="Helical" evidence="14">
    <location>
        <begin position="163"/>
        <end position="186"/>
    </location>
</feature>
<feature type="transmembrane region" description="Helical" evidence="14">
    <location>
        <begin position="429"/>
        <end position="447"/>
    </location>
</feature>
<keyword evidence="9 14" id="KW-0406">Ion transport</keyword>
<feature type="transmembrane region" description="Helical" evidence="14">
    <location>
        <begin position="125"/>
        <end position="143"/>
    </location>
</feature>
<dbReference type="InterPro" id="IPR011851">
    <property type="entry name" value="Na/Pro_symporter"/>
</dbReference>
<comment type="similarity">
    <text evidence="2 13">Belongs to the sodium:solute symporter (SSF) (TC 2.A.21) family.</text>
</comment>
<accession>A0A1X7GH37</accession>
<protein>
    <recommendedName>
        <fullName evidence="14">Sodium/proline symporter</fullName>
    </recommendedName>
    <alternativeName>
        <fullName evidence="14">Proline permease</fullName>
    </alternativeName>
</protein>
<dbReference type="AlphaFoldDB" id="A0A1X7GH37"/>
<comment type="catalytic activity">
    <reaction evidence="12">
        <text>L-proline(in) + Na(+)(in) = L-proline(out) + Na(+)(out)</text>
        <dbReference type="Rhea" id="RHEA:28967"/>
        <dbReference type="ChEBI" id="CHEBI:29101"/>
        <dbReference type="ChEBI" id="CHEBI:60039"/>
    </reaction>
</comment>
<keyword evidence="3 14" id="KW-0813">Transport</keyword>
<keyword evidence="16" id="KW-1185">Reference proteome</keyword>
<dbReference type="InterPro" id="IPR050277">
    <property type="entry name" value="Sodium:Solute_Symporter"/>
</dbReference>
<comment type="subcellular location">
    <subcellularLocation>
        <location evidence="1 14">Cell membrane</location>
        <topology evidence="1 14">Multi-pass membrane protein</topology>
    </subcellularLocation>
</comment>
<keyword evidence="14" id="KW-0029">Amino-acid transport</keyword>
<keyword evidence="4 14" id="KW-1003">Cell membrane</keyword>
<evidence type="ECO:0000256" key="3">
    <source>
        <dbReference type="ARBA" id="ARBA00022448"/>
    </source>
</evidence>
<keyword evidence="8 14" id="KW-0915">Sodium</keyword>
<sequence length="490" mass="53442">MNVTGSFVIYAEIVIYLLAMLGIGVYFSRKKLDQHDYFLGGNKLPGWALAFSERATGESAYMFLGAVGFIYVTGLSGIWILSGMFLGVVFSWLFLARKFMNERKKYNVFTLPDYLAVKFPNHSNMIRVLSALIMGAFSVFYIAGQFSGTGKTLYSISGVDITIGTVVIALIIIAYSCMGGFMSVVWTDTVQSFLMVLTFIIVPIVAFIQIQHHDLSISHALTEMGNGANNWFGGLTGLALGAMLMTNFSWFFGWLGGQPQLSSRFMALTNEKELRTAKWVAFIWTLIVYVGAFLVGIFGSVLYKQGTIDDAEMILPYMVSDLLPPWVAGIIISSILAAIMSTASSQLLVVTTSVSEDIIHKSMGIKMKGSTLVNLSRLVVIIAGILGLIISLWSDSIIYGVVSFAWAGIGNTFSAVILLIFFWKKTSGIGVIATIITGFLSAILWSISPLEAIVSAKFSTFFICLLVGIIASLIYPDRKSVAVQIEQSAV</sequence>
<dbReference type="GO" id="GO:0031402">
    <property type="term" value="F:sodium ion binding"/>
    <property type="evidence" value="ECO:0007669"/>
    <property type="project" value="UniProtKB-UniRule"/>
</dbReference>